<gene>
    <name evidence="2" type="ORF">F3B98_32840</name>
</gene>
<accession>A0A642C3A9</accession>
<protein>
    <submittedName>
        <fullName evidence="2">ABC transporter permease</fullName>
    </submittedName>
</protein>
<keyword evidence="1" id="KW-0472">Membrane</keyword>
<evidence type="ECO:0000313" key="2">
    <source>
        <dbReference type="EMBL" id="KAA4645695.1"/>
    </source>
</evidence>
<feature type="non-terminal residue" evidence="2">
    <location>
        <position position="77"/>
    </location>
</feature>
<reference evidence="2 3" key="1">
    <citation type="journal article" date="2019" name="Nat. Med.">
        <title>A library of human gut bacterial isolates paired with longitudinal multiomics data enables mechanistic microbiome research.</title>
        <authorList>
            <person name="Poyet M."/>
            <person name="Groussin M."/>
            <person name="Gibbons S.M."/>
            <person name="Avila-Pacheco J."/>
            <person name="Jiang X."/>
            <person name="Kearney S.M."/>
            <person name="Perrotta A.R."/>
            <person name="Berdy B."/>
            <person name="Zhao S."/>
            <person name="Lieberman T.D."/>
            <person name="Swanson P.K."/>
            <person name="Smith M."/>
            <person name="Roesemann S."/>
            <person name="Alexander J.E."/>
            <person name="Rich S.A."/>
            <person name="Livny J."/>
            <person name="Vlamakis H."/>
            <person name="Clish C."/>
            <person name="Bullock K."/>
            <person name="Deik A."/>
            <person name="Scott J."/>
            <person name="Pierce K.A."/>
            <person name="Xavier R.J."/>
            <person name="Alm E.J."/>
        </authorList>
    </citation>
    <scope>NUCLEOTIDE SEQUENCE [LARGE SCALE GENOMIC DNA]</scope>
    <source>
        <strain evidence="2 3">BIOML-A14</strain>
    </source>
</reference>
<organism evidence="2 3">
    <name type="scientific">Bacteroides ovatus</name>
    <dbReference type="NCBI Taxonomy" id="28116"/>
    <lineage>
        <taxon>Bacteria</taxon>
        <taxon>Pseudomonadati</taxon>
        <taxon>Bacteroidota</taxon>
        <taxon>Bacteroidia</taxon>
        <taxon>Bacteroidales</taxon>
        <taxon>Bacteroidaceae</taxon>
        <taxon>Bacteroides</taxon>
    </lineage>
</organism>
<dbReference type="Proteomes" id="UP000435985">
    <property type="component" value="Unassembled WGS sequence"/>
</dbReference>
<proteinExistence type="predicted"/>
<sequence>MIKYKTQTIISIIGLSVGFTCFALSTFWIHYEMTYDAFLKGSERTYILYKESVLENSGFDTSSPYPLSTYLKRDFPE</sequence>
<comment type="caution">
    <text evidence="2">The sequence shown here is derived from an EMBL/GenBank/DDBJ whole genome shotgun (WGS) entry which is preliminary data.</text>
</comment>
<keyword evidence="1" id="KW-1133">Transmembrane helix</keyword>
<keyword evidence="1" id="KW-0812">Transmembrane</keyword>
<dbReference type="EMBL" id="VWFO01000696">
    <property type="protein sequence ID" value="KAA4645695.1"/>
    <property type="molecule type" value="Genomic_DNA"/>
</dbReference>
<evidence type="ECO:0000256" key="1">
    <source>
        <dbReference type="SAM" id="Phobius"/>
    </source>
</evidence>
<evidence type="ECO:0000313" key="3">
    <source>
        <dbReference type="Proteomes" id="UP000435985"/>
    </source>
</evidence>
<feature type="transmembrane region" description="Helical" evidence="1">
    <location>
        <begin position="12"/>
        <end position="31"/>
    </location>
</feature>
<dbReference type="AlphaFoldDB" id="A0A642C3A9"/>
<name>A0A642C3A9_BACOV</name>